<evidence type="ECO:0000313" key="1">
    <source>
        <dbReference type="EMBL" id="MBA2869972.1"/>
    </source>
</evidence>
<evidence type="ECO:0008006" key="3">
    <source>
        <dbReference type="Google" id="ProtNLM"/>
    </source>
</evidence>
<sequence length="223" mass="26391">MRKRDKDIVQAVEKFRCLTRDQIAAMFYSHTKNPTTNCNYALKRLRDRGYIAADTNRTPYVYFPSQSKLKKDGQKVEHFLKIADFYLDLLRNGWKIRQFDIEPRYEGADVRPDIFTIANGSPFFVEIQNSVYSTQVMAKKIKLYERFYDSGYWRSFDWQPADRAIFPFVWIVGENTYKVTSDRFRIVQSKDVADLMRQVKPKRPAYEPVKQSMYSGQIKINIG</sequence>
<organism evidence="1 2">
    <name type="scientific">[Anoxybacillus] calidus</name>
    <dbReference type="NCBI Taxonomy" id="575178"/>
    <lineage>
        <taxon>Bacteria</taxon>
        <taxon>Bacillati</taxon>
        <taxon>Bacillota</taxon>
        <taxon>Bacilli</taxon>
        <taxon>Bacillales</taxon>
        <taxon>Anoxybacillaceae</taxon>
        <taxon>Paranoxybacillus</taxon>
    </lineage>
</organism>
<reference evidence="1 2" key="1">
    <citation type="submission" date="2020-07" db="EMBL/GenBank/DDBJ databases">
        <title>Genomic Encyclopedia of Type Strains, Phase IV (KMG-IV): sequencing the most valuable type-strain genomes for metagenomic binning, comparative biology and taxonomic classification.</title>
        <authorList>
            <person name="Goeker M."/>
        </authorList>
    </citation>
    <scope>NUCLEOTIDE SEQUENCE [LARGE SCALE GENOMIC DNA]</scope>
    <source>
        <strain evidence="1 2">DSM 25220</strain>
    </source>
</reference>
<protein>
    <recommendedName>
        <fullName evidence="3">Replication-relaxation</fullName>
    </recommendedName>
</protein>
<comment type="caution">
    <text evidence="1">The sequence shown here is derived from an EMBL/GenBank/DDBJ whole genome shotgun (WGS) entry which is preliminary data.</text>
</comment>
<gene>
    <name evidence="1" type="ORF">HNQ85_000230</name>
</gene>
<dbReference type="RefSeq" id="WP_181535407.1">
    <property type="nucleotide sequence ID" value="NZ_JACDUU010000001.1"/>
</dbReference>
<dbReference type="Proteomes" id="UP000580891">
    <property type="component" value="Unassembled WGS sequence"/>
</dbReference>
<dbReference type="EMBL" id="JACDUU010000001">
    <property type="protein sequence ID" value="MBA2869972.1"/>
    <property type="molecule type" value="Genomic_DNA"/>
</dbReference>
<name>A0A7V9YWW5_9BACL</name>
<evidence type="ECO:0000313" key="2">
    <source>
        <dbReference type="Proteomes" id="UP000580891"/>
    </source>
</evidence>
<proteinExistence type="predicted"/>
<dbReference type="AlphaFoldDB" id="A0A7V9YWW5"/>
<keyword evidence="2" id="KW-1185">Reference proteome</keyword>
<accession>A0A7V9YWW5</accession>